<evidence type="ECO:0000259" key="1">
    <source>
        <dbReference type="SMART" id="SM00829"/>
    </source>
</evidence>
<dbReference type="SUPFAM" id="SSF50129">
    <property type="entry name" value="GroES-like"/>
    <property type="match status" value="1"/>
</dbReference>
<dbReference type="InterPro" id="IPR011032">
    <property type="entry name" value="GroES-like_sf"/>
</dbReference>
<dbReference type="EMBL" id="CP158165">
    <property type="protein sequence ID" value="XBV25881.1"/>
    <property type="molecule type" value="Genomic_DNA"/>
</dbReference>
<dbReference type="PROSITE" id="PS01162">
    <property type="entry name" value="QOR_ZETA_CRYSTAL"/>
    <property type="match status" value="1"/>
</dbReference>
<dbReference type="SMART" id="SM00829">
    <property type="entry name" value="PKS_ER"/>
    <property type="match status" value="1"/>
</dbReference>
<dbReference type="SUPFAM" id="SSF51735">
    <property type="entry name" value="NAD(P)-binding Rossmann-fold domains"/>
    <property type="match status" value="1"/>
</dbReference>
<dbReference type="InterPro" id="IPR020843">
    <property type="entry name" value="ER"/>
</dbReference>
<protein>
    <submittedName>
        <fullName evidence="2">NAD(P)-dependent alcohol dehydrogenase</fullName>
    </submittedName>
</protein>
<reference evidence="2" key="1">
    <citation type="submission" date="2024-06" db="EMBL/GenBank/DDBJ databases">
        <title>Kribbella sp. strain HUAS MG21 genome sequences.</title>
        <authorList>
            <person name="Mo P."/>
        </authorList>
    </citation>
    <scope>NUCLEOTIDE SEQUENCE</scope>
    <source>
        <strain evidence="2">HUAS MG21</strain>
    </source>
</reference>
<dbReference type="AlphaFoldDB" id="A0AAU7TGE9"/>
<dbReference type="Pfam" id="PF13602">
    <property type="entry name" value="ADH_zinc_N_2"/>
    <property type="match status" value="1"/>
</dbReference>
<dbReference type="InterPro" id="IPR002364">
    <property type="entry name" value="Quin_OxRdtase/zeta-crystal_CS"/>
</dbReference>
<dbReference type="CDD" id="cd08267">
    <property type="entry name" value="MDR1"/>
    <property type="match status" value="1"/>
</dbReference>
<dbReference type="GO" id="GO:0008270">
    <property type="term" value="F:zinc ion binding"/>
    <property type="evidence" value="ECO:0007669"/>
    <property type="project" value="InterPro"/>
</dbReference>
<accession>A0AAU7TGE9</accession>
<dbReference type="InterPro" id="IPR013154">
    <property type="entry name" value="ADH-like_N"/>
</dbReference>
<dbReference type="InterPro" id="IPR036291">
    <property type="entry name" value="NAD(P)-bd_dom_sf"/>
</dbReference>
<name>A0AAU7TGE9_9ACTN</name>
<dbReference type="PANTHER" id="PTHR11695">
    <property type="entry name" value="ALCOHOL DEHYDROGENASE RELATED"/>
    <property type="match status" value="1"/>
</dbReference>
<dbReference type="Gene3D" id="3.90.180.10">
    <property type="entry name" value="Medium-chain alcohol dehydrogenases, catalytic domain"/>
    <property type="match status" value="1"/>
</dbReference>
<sequence>MKAIVQHEYGSPDVLAFADVEKPRPAAGEVLVRVEAASVNARDWHVLRGDPYVARPSADLGWRRPNVPIRGTDFAGRVEAVGAGVDLQVGHEVYGEAPGAFAEYVAVPQDRVAAKPANLSFEEAAALPLAANTALVGLHDTAKVQAGQRVLINGAAGGVGTFAVQLGKALGATVTAVCSSRNVDLVASLGADDVVDYTTSDFSRLGRRYDVVLDLVGNRSLTALRRVLVRRGALLLSGGGLYGGGSVFGPLALIVRGQLAAPFVAQRIEVFSAVPSRANLTALREYAEAGRLTPVVDRTYPLSAAAEAIRYVEAGHARGKVVITV</sequence>
<dbReference type="Pfam" id="PF08240">
    <property type="entry name" value="ADH_N"/>
    <property type="match status" value="1"/>
</dbReference>
<dbReference type="RefSeq" id="WP_350278688.1">
    <property type="nucleotide sequence ID" value="NZ_CP158165.1"/>
</dbReference>
<gene>
    <name evidence="2" type="ORF">ABN611_05525</name>
</gene>
<organism evidence="2">
    <name type="scientific">Kribbella sp. HUAS MG21</name>
    <dbReference type="NCBI Taxonomy" id="3160966"/>
    <lineage>
        <taxon>Bacteria</taxon>
        <taxon>Bacillati</taxon>
        <taxon>Actinomycetota</taxon>
        <taxon>Actinomycetes</taxon>
        <taxon>Propionibacteriales</taxon>
        <taxon>Kribbellaceae</taxon>
        <taxon>Kribbella</taxon>
    </lineage>
</organism>
<dbReference type="InterPro" id="IPR050700">
    <property type="entry name" value="YIM1/Zinc_Alcohol_DH_Fams"/>
</dbReference>
<evidence type="ECO:0000313" key="2">
    <source>
        <dbReference type="EMBL" id="XBV25881.1"/>
    </source>
</evidence>
<dbReference type="Gene3D" id="3.40.50.720">
    <property type="entry name" value="NAD(P)-binding Rossmann-like Domain"/>
    <property type="match status" value="1"/>
</dbReference>
<dbReference type="PANTHER" id="PTHR11695:SF648">
    <property type="entry name" value="ZINC-BINDING OXIDOREDUCTASE"/>
    <property type="match status" value="1"/>
</dbReference>
<dbReference type="GO" id="GO:0016491">
    <property type="term" value="F:oxidoreductase activity"/>
    <property type="evidence" value="ECO:0007669"/>
    <property type="project" value="InterPro"/>
</dbReference>
<proteinExistence type="predicted"/>
<feature type="domain" description="Enoyl reductase (ER)" evidence="1">
    <location>
        <begin position="10"/>
        <end position="323"/>
    </location>
</feature>